<feature type="domain" description="SHOCT" evidence="2">
    <location>
        <begin position="66"/>
        <end position="90"/>
    </location>
</feature>
<dbReference type="Proteomes" id="UP000198811">
    <property type="component" value="Unassembled WGS sequence"/>
</dbReference>
<keyword evidence="1" id="KW-0812">Transmembrane</keyword>
<protein>
    <submittedName>
        <fullName evidence="3 4">Membrane protein</fullName>
    </submittedName>
</protein>
<evidence type="ECO:0000313" key="4">
    <source>
        <dbReference type="EMBL" id="SQB36672.1"/>
    </source>
</evidence>
<evidence type="ECO:0000259" key="2">
    <source>
        <dbReference type="Pfam" id="PF09851"/>
    </source>
</evidence>
<reference evidence="4 6" key="2">
    <citation type="submission" date="2018-06" db="EMBL/GenBank/DDBJ databases">
        <authorList>
            <consortium name="Pathogen Informatics"/>
            <person name="Doyle S."/>
        </authorList>
    </citation>
    <scope>NUCLEOTIDE SEQUENCE [LARGE SCALE GENOMIC DNA]</scope>
    <source>
        <strain evidence="4 6">NCTC13028</strain>
    </source>
</reference>
<dbReference type="EMBL" id="UAWC01000027">
    <property type="protein sequence ID" value="SQB36672.1"/>
    <property type="molecule type" value="Genomic_DNA"/>
</dbReference>
<dbReference type="RefSeq" id="WP_089863032.1">
    <property type="nucleotide sequence ID" value="NZ_CP173238.1"/>
</dbReference>
<dbReference type="GeneID" id="70576660"/>
<dbReference type="AlphaFoldDB" id="A0A239ZMB7"/>
<name>A0A239ZMB7_CLOCO</name>
<dbReference type="OrthoDB" id="5461404at2"/>
<dbReference type="Proteomes" id="UP000250223">
    <property type="component" value="Unassembled WGS sequence"/>
</dbReference>
<sequence length="92" mass="10400">MFNCMNMFSNFGGSIRNYPINGSFLGGFFPILGMLKFIMWVALIYFATTFIVSKLSGSNKNSENVLDILNKKFASGEISEEEFLHKKSILNK</sequence>
<organism evidence="4 6">
    <name type="scientific">Clostridium cochlearium</name>
    <dbReference type="NCBI Taxonomy" id="1494"/>
    <lineage>
        <taxon>Bacteria</taxon>
        <taxon>Bacillati</taxon>
        <taxon>Bacillota</taxon>
        <taxon>Clostridia</taxon>
        <taxon>Eubacteriales</taxon>
        <taxon>Clostridiaceae</taxon>
        <taxon>Clostridium</taxon>
    </lineage>
</organism>
<evidence type="ECO:0000313" key="3">
    <source>
        <dbReference type="EMBL" id="SDK83509.1"/>
    </source>
</evidence>
<evidence type="ECO:0000313" key="5">
    <source>
        <dbReference type="Proteomes" id="UP000198811"/>
    </source>
</evidence>
<dbReference type="EMBL" id="FNGL01000001">
    <property type="protein sequence ID" value="SDK83509.1"/>
    <property type="molecule type" value="Genomic_DNA"/>
</dbReference>
<evidence type="ECO:0000256" key="1">
    <source>
        <dbReference type="SAM" id="Phobius"/>
    </source>
</evidence>
<keyword evidence="1" id="KW-0472">Membrane</keyword>
<keyword evidence="5" id="KW-1185">Reference proteome</keyword>
<gene>
    <name evidence="4" type="ORF">NCTC13028_02519</name>
    <name evidence="3" type="ORF">SAMN05216497_101168</name>
</gene>
<dbReference type="STRING" id="1494.SAMN05216497_101168"/>
<dbReference type="InterPro" id="IPR018649">
    <property type="entry name" value="SHOCT"/>
</dbReference>
<reference evidence="3 5" key="1">
    <citation type="submission" date="2016-10" db="EMBL/GenBank/DDBJ databases">
        <authorList>
            <person name="Varghese N."/>
            <person name="Submissions S."/>
        </authorList>
    </citation>
    <scope>NUCLEOTIDE SEQUENCE [LARGE SCALE GENOMIC DNA]</scope>
    <source>
        <strain evidence="3 5">NLAE-zl-C224</strain>
    </source>
</reference>
<feature type="transmembrane region" description="Helical" evidence="1">
    <location>
        <begin position="28"/>
        <end position="52"/>
    </location>
</feature>
<accession>A0A239ZMB7</accession>
<keyword evidence="1" id="KW-1133">Transmembrane helix</keyword>
<dbReference type="Pfam" id="PF09851">
    <property type="entry name" value="SHOCT"/>
    <property type="match status" value="1"/>
</dbReference>
<proteinExistence type="predicted"/>
<evidence type="ECO:0000313" key="6">
    <source>
        <dbReference type="Proteomes" id="UP000250223"/>
    </source>
</evidence>